<name>A0A7D9M0S5_PARCT</name>
<dbReference type="Proteomes" id="UP001152795">
    <property type="component" value="Unassembled WGS sequence"/>
</dbReference>
<feature type="non-terminal residue" evidence="1">
    <location>
        <position position="74"/>
    </location>
</feature>
<evidence type="ECO:0000313" key="2">
    <source>
        <dbReference type="Proteomes" id="UP001152795"/>
    </source>
</evidence>
<dbReference type="AlphaFoldDB" id="A0A7D9M0S5"/>
<proteinExistence type="predicted"/>
<protein>
    <submittedName>
        <fullName evidence="1">Uncharacterized protein</fullName>
    </submittedName>
</protein>
<dbReference type="EMBL" id="CACRXK020025940">
    <property type="protein sequence ID" value="CAB4039837.1"/>
    <property type="molecule type" value="Genomic_DNA"/>
</dbReference>
<reference evidence="1" key="1">
    <citation type="submission" date="2020-04" db="EMBL/GenBank/DDBJ databases">
        <authorList>
            <person name="Alioto T."/>
            <person name="Alioto T."/>
            <person name="Gomez Garrido J."/>
        </authorList>
    </citation>
    <scope>NUCLEOTIDE SEQUENCE</scope>
    <source>
        <strain evidence="1">A484AB</strain>
    </source>
</reference>
<gene>
    <name evidence="1" type="ORF">PACLA_8A013247</name>
</gene>
<evidence type="ECO:0000313" key="1">
    <source>
        <dbReference type="EMBL" id="CAB4039837.1"/>
    </source>
</evidence>
<organism evidence="1 2">
    <name type="scientific">Paramuricea clavata</name>
    <name type="common">Red gorgonian</name>
    <name type="synonym">Violescent sea-whip</name>
    <dbReference type="NCBI Taxonomy" id="317549"/>
    <lineage>
        <taxon>Eukaryota</taxon>
        <taxon>Metazoa</taxon>
        <taxon>Cnidaria</taxon>
        <taxon>Anthozoa</taxon>
        <taxon>Octocorallia</taxon>
        <taxon>Malacalcyonacea</taxon>
        <taxon>Plexauridae</taxon>
        <taxon>Paramuricea</taxon>
    </lineage>
</organism>
<dbReference type="OrthoDB" id="10486927at2759"/>
<sequence length="74" mass="8253">GPPLPSDEVISSHNVENPAVQIKCLTLCYKEPKCVGINYRITTIKVKNCQLNNVTKKRDTTTSGDWTLLHDIEA</sequence>
<accession>A0A7D9M0S5</accession>
<keyword evidence="2" id="KW-1185">Reference proteome</keyword>
<comment type="caution">
    <text evidence="1">The sequence shown here is derived from an EMBL/GenBank/DDBJ whole genome shotgun (WGS) entry which is preliminary data.</text>
</comment>
<feature type="non-terminal residue" evidence="1">
    <location>
        <position position="1"/>
    </location>
</feature>